<sequence>MLILLGIGISFIELAASVQLFGCGSSKKRIHCSNSTGLQSLLTLCSHPLHPCCYPPLPLSPAAERLSCAPTVIGFIWTNVISP</sequence>
<reference evidence="2" key="1">
    <citation type="submission" date="2021-08" db="EMBL/GenBank/DDBJ databases">
        <title>WGS assembly of Ceratopteris richardii.</title>
        <authorList>
            <person name="Marchant D.B."/>
            <person name="Chen G."/>
            <person name="Jenkins J."/>
            <person name="Shu S."/>
            <person name="Leebens-Mack J."/>
            <person name="Grimwood J."/>
            <person name="Schmutz J."/>
            <person name="Soltis P."/>
            <person name="Soltis D."/>
            <person name="Chen Z.-H."/>
        </authorList>
    </citation>
    <scope>NUCLEOTIDE SEQUENCE</scope>
    <source>
        <strain evidence="2">Whitten #5841</strain>
        <tissue evidence="2">Leaf</tissue>
    </source>
</reference>
<accession>A0A8T2RSN4</accession>
<evidence type="ECO:0000313" key="2">
    <source>
        <dbReference type="EMBL" id="KAH7299499.1"/>
    </source>
</evidence>
<gene>
    <name evidence="2" type="ORF">KP509_24G015400</name>
</gene>
<keyword evidence="3" id="KW-1185">Reference proteome</keyword>
<dbReference type="EMBL" id="CM035429">
    <property type="protein sequence ID" value="KAH7299499.1"/>
    <property type="molecule type" value="Genomic_DNA"/>
</dbReference>
<dbReference type="AlphaFoldDB" id="A0A8T2RSN4"/>
<dbReference type="Proteomes" id="UP000825935">
    <property type="component" value="Chromosome 24"/>
</dbReference>
<organism evidence="2 3">
    <name type="scientific">Ceratopteris richardii</name>
    <name type="common">Triangle waterfern</name>
    <dbReference type="NCBI Taxonomy" id="49495"/>
    <lineage>
        <taxon>Eukaryota</taxon>
        <taxon>Viridiplantae</taxon>
        <taxon>Streptophyta</taxon>
        <taxon>Embryophyta</taxon>
        <taxon>Tracheophyta</taxon>
        <taxon>Polypodiopsida</taxon>
        <taxon>Polypodiidae</taxon>
        <taxon>Polypodiales</taxon>
        <taxon>Pteridineae</taxon>
        <taxon>Pteridaceae</taxon>
        <taxon>Parkerioideae</taxon>
        <taxon>Ceratopteris</taxon>
    </lineage>
</organism>
<evidence type="ECO:0000256" key="1">
    <source>
        <dbReference type="SAM" id="SignalP"/>
    </source>
</evidence>
<comment type="caution">
    <text evidence="2">The sequence shown here is derived from an EMBL/GenBank/DDBJ whole genome shotgun (WGS) entry which is preliminary data.</text>
</comment>
<feature type="chain" id="PRO_5035726536" description="Secreted protein" evidence="1">
    <location>
        <begin position="18"/>
        <end position="83"/>
    </location>
</feature>
<proteinExistence type="predicted"/>
<evidence type="ECO:0008006" key="4">
    <source>
        <dbReference type="Google" id="ProtNLM"/>
    </source>
</evidence>
<evidence type="ECO:0000313" key="3">
    <source>
        <dbReference type="Proteomes" id="UP000825935"/>
    </source>
</evidence>
<keyword evidence="1" id="KW-0732">Signal</keyword>
<feature type="signal peptide" evidence="1">
    <location>
        <begin position="1"/>
        <end position="17"/>
    </location>
</feature>
<name>A0A8T2RSN4_CERRI</name>
<protein>
    <recommendedName>
        <fullName evidence="4">Secreted protein</fullName>
    </recommendedName>
</protein>